<dbReference type="STRING" id="498211.CJA_0948"/>
<sequence>MTSSAPTSSDSTQTPAVRTFQMDGSTQGNLASSVNLFRGDVNLAQTLFTLPGRSQSNALDVSLVVQYQSNVFRAATTWNADAPTGVLGLGWTLPLTWIEAADKGSPAPAAHQYTLFDNGTPNNLYQQPVVPSLFALDSQLAASLHNNTTVPAAVRSAFLANGLALSADAQVFGTSPWTIEDARLQQQFRLDNTSGTLLAYDGGETYQLQNYQFWKIIYYPQYERWLIVSDQAVRRSFGGRTADTDKGFATAQGNSIAWSVWWTDGGNAAAWTGASQDTSNQVQVARAWYLTALSDRFGSQVSFSYNAGTRNASGIIPVVEQQVGTGGKPYTKAVYIDQVVDSFGRVITFNYGDKRWSAEPGSAREYYDPHNPVPSNNPSPYQDRYETRYLDSVDVNDPSKALMFSIGFVYEPLPNSPVANVTHNTGSLQGDTYKRFLTSIVQYNQDGVALPGLLFDYDLAMDTAGGQPGALLAVTYSQGGVARYTYSSDRQLVMAERTTLAERPGAVPDGATPRVFFGDDYAVVCFYNQNSLQLSLQVYTWTGSWLCWQLQPTSALIDSAGLSLASLNVQAASDFLTLRFNRTSGDLAVYAFERDTARPGQWQAATIDGHTTAPDQPTLTYANTQGVPQFFGGNTFFVASQMDSSSLTGSYDVVTWRWTTRTWTRATTAVSQFSWLTAGPEYYAVLDRRGQLQLVHLDGLLQWQSGTPIQVNGLVTDSLDAIALSPGAGLLVVTNLTSANAQQNTYQQWIAEWDAGYSIALSSHGPYTDWFGSGNPRLGWTPTLVQGALIGTNGNLLRRNGSTWSENTSLNLGGNPPANRSVRFAYGASYAIRVLVPTTGVGSAEAQVMAFDPTQANPWVGPTAQAQSLPGQTSASDNWPSASGDDWAAIGPYLYYRGTATNWGAVVSTDAVANLASLAAGVKPGDSYDSESLVDEAPLFLAYTVDNGDSQSVQALILANGGVDGAPVPFAGEKLAEASDGGVGGAGTSPQGPGLFVSFPSQYASLDQAQRLNLHRYAGYAVDGPLEHYAVVAVEMDDGFGDPVPTAFLPDAGSASADASGNIIKYYQNTVYPGAETPASAANGYVVSRYLNGIQDQTGDNYYDMLDGLLVSTETYTADNTLVASSTTGWTVVETLASSPVDPAAPPIYLRGGWVTASQQTDMSDGVSSSTLTTYVSQGLSLPYTGQPVTQTRTNYSGNGTQETFQSTTRYGVELACYPALVAIHALADSVQVSSWHSAAGQALPVAANATTYTTWPSNAGEDVLTPAPEAGFGLVSSNNPEFPFSSYAPGSTPAGWQLSARTTSRTGYGQETGNLDALGNPSATLYDIRDELAIARIANATPDGCAYLGFQPYESTAGWSLSGVTYDDDDAYTGVRAAVLPGGKAASISVSVKTDQQQTYVLGCRYRTPQGFVADGSGLSARIQGGNSQTFTLAWVATNAGWRYVTLPITLTGEASGPLTLILSATNTTASDIHLDSMLVTPLVTGATIRTFDPDSQQILSAMDASGRTSRTYYDRSYRASVSVGSSGLVREISTSFLSRQGSTDGTFDSASPNAELTLHPAGGGILESFRDGGLWARRWQPANPEAWQVTDGALLHAGPAADTLTWSQSPTGTYAVYFEAQASNASLLSVNVGDITLGWTGSSWTASQAATSWIALAHPPAIATKWLLVVGDGVVLLLGDGQLLFSERVSPSAARVSIRVAGAPVQLRNLTGVTDVRLGLSYNDAGGRQRQIHQLHGNTSLLCELVFDALNRQVATTKSAPGSFGAGASLPTLQYRSHFVDVAAFLSAMDGDWVMSGDVTDYYAGQTDSDGVVRPDDQGYPYWGARYEASPRSVKLETSLPGKAYAINLQVPAAQRNTTQFAYAANTGSDPSLPAGEYSQTRVTSAVKTISAQINDKLGQQVATTFFDAEGALVNQSAGVRTYAAPTTGPIATLAQQLPNALTSGPQSGNSSFVRQTLANALQETTALGDPDTGSTNFILDSVGNLRFVQPAMGAHEQWYIYYRYDPIGRMLEEGKVEGAWDPELLEAKADTPDWPVAGHDGAETVVVTTYDGPGSDPSLIGMKWTSTTLNSAPALLPSANDIKVVERFAYDLAGNIVSVSQDISGAVTASGTLGYAYNQLGDVIQVRLPAGAPLSQLYYQYDDQGNITAIGTNPGGAELARFGYSADNQPTTQTMGDWTRTTHYNSPGWVASLGTRSTDGNNQNLDFTLGYDADGVISSRAVHFAFTGFSLDYNDAFGYDSQRRLSSATGASDSRYSLYDPDGNLWSMTQAGEQTDFGYQSGNNQLTQVQVNGGSASSLTYSARGQMTAGLGRQLNYDDVTGMTTAIATGQTSIRLAYGSSQQRVVKQQSAGSIRVDFTGAGQVAVASLIDGRWGITVHGPTGLLAWVTDRTYYLLTDTTQSVWGVVADADLVSARTYLPFGTLSQAYGQDTVPYAFQGQTWDAEVGLYDFRTRLYDPALVRFLTPDPQRQFASPYVFANNSPLIIVDPTGEISVWAQVGIGIALVAITAIGLGLTLFTGGASDAAAASADAALLGAAGAAEGATAAAETGAAAGAIGAEAAADAGAAAGAAGAEGTAAAGASASAEVATGVTAAESTSASSFSWSTFGVNVLGSTLNGAGTSGLSYDIQHGRDFTAKGFFEAMGIGAASGFVSGAVGGALSPVSSALTDGLTGTSGVLARAAAGATTSAISSVLSADVKTVLTNVAQHQPWYQGLLKSTLQGAASGATTGALGSLGKSAWASREAIAAKAASKGLISDQTVQKVATLPQLAKSAASSDVAIAGYILAGFFLPAGYLVWGAATNFKT</sequence>
<feature type="domain" description="Teneurin-like YD-shell" evidence="4">
    <location>
        <begin position="2203"/>
        <end position="2470"/>
    </location>
</feature>
<dbReference type="PANTHER" id="PTHR32305:SF15">
    <property type="entry name" value="PROTEIN RHSA-RELATED"/>
    <property type="match status" value="1"/>
</dbReference>
<dbReference type="Gene3D" id="2.180.10.10">
    <property type="entry name" value="RHS repeat-associated core"/>
    <property type="match status" value="1"/>
</dbReference>
<evidence type="ECO:0000256" key="3">
    <source>
        <dbReference type="SAM" id="Phobius"/>
    </source>
</evidence>
<dbReference type="InterPro" id="IPR056823">
    <property type="entry name" value="TEN-like_YD-shell"/>
</dbReference>
<dbReference type="OrthoDB" id="5862074at2"/>
<dbReference type="NCBIfam" id="TIGR03696">
    <property type="entry name" value="Rhs_assc_core"/>
    <property type="match status" value="1"/>
</dbReference>
<dbReference type="Pfam" id="PF25023">
    <property type="entry name" value="TEN_YD-shell"/>
    <property type="match status" value="1"/>
</dbReference>
<protein>
    <submittedName>
        <fullName evidence="5">RHS Repeat family</fullName>
    </submittedName>
</protein>
<reference evidence="5 6" key="1">
    <citation type="journal article" date="2008" name="J. Bacteriol.">
        <title>Insights into plant cell wall degradation from the genome sequence of the soil bacterium Cellvibrio japonicus.</title>
        <authorList>
            <person name="Deboy R.T."/>
            <person name="Mongodin E.F."/>
            <person name="Fouts D.E."/>
            <person name="Tailford L.E."/>
            <person name="Khouri H."/>
            <person name="Emerson J.B."/>
            <person name="Mohamoud Y."/>
            <person name="Watkins K."/>
            <person name="Henrissat B."/>
            <person name="Gilbert H.J."/>
            <person name="Nelson K.E."/>
        </authorList>
    </citation>
    <scope>NUCLEOTIDE SEQUENCE [LARGE SCALE GENOMIC DNA]</scope>
    <source>
        <strain evidence="5 6">Ueda107</strain>
    </source>
</reference>
<evidence type="ECO:0000256" key="1">
    <source>
        <dbReference type="ARBA" id="ARBA00022737"/>
    </source>
</evidence>
<dbReference type="KEGG" id="cja:CJA_0948"/>
<name>B3PLC4_CELJU</name>
<keyword evidence="3" id="KW-1133">Transmembrane helix</keyword>
<feature type="region of interest" description="Disordered" evidence="2">
    <location>
        <begin position="360"/>
        <end position="380"/>
    </location>
</feature>
<feature type="transmembrane region" description="Helical" evidence="3">
    <location>
        <begin position="2498"/>
        <end position="2521"/>
    </location>
</feature>
<proteinExistence type="predicted"/>
<feature type="region of interest" description="Disordered" evidence="2">
    <location>
        <begin position="859"/>
        <end position="880"/>
    </location>
</feature>
<evidence type="ECO:0000313" key="5">
    <source>
        <dbReference type="EMBL" id="ACE82956.1"/>
    </source>
</evidence>
<accession>B3PLC4</accession>
<feature type="transmembrane region" description="Helical" evidence="3">
    <location>
        <begin position="2783"/>
        <end position="2805"/>
    </location>
</feature>
<dbReference type="Proteomes" id="UP000001036">
    <property type="component" value="Chromosome"/>
</dbReference>
<evidence type="ECO:0000256" key="2">
    <source>
        <dbReference type="SAM" id="MobiDB-lite"/>
    </source>
</evidence>
<evidence type="ECO:0000259" key="4">
    <source>
        <dbReference type="Pfam" id="PF25023"/>
    </source>
</evidence>
<dbReference type="eggNOG" id="COG3209">
    <property type="taxonomic scope" value="Bacteria"/>
</dbReference>
<keyword evidence="6" id="KW-1185">Reference proteome</keyword>
<dbReference type="PANTHER" id="PTHR32305">
    <property type="match status" value="1"/>
</dbReference>
<dbReference type="EMBL" id="CP000934">
    <property type="protein sequence ID" value="ACE82956.1"/>
    <property type="molecule type" value="Genomic_DNA"/>
</dbReference>
<feature type="compositionally biased region" description="Polar residues" evidence="2">
    <location>
        <begin position="864"/>
        <end position="880"/>
    </location>
</feature>
<keyword evidence="3" id="KW-0812">Transmembrane</keyword>
<dbReference type="HOGENOM" id="CLU_226637_0_0_6"/>
<evidence type="ECO:0000313" key="6">
    <source>
        <dbReference type="Proteomes" id="UP000001036"/>
    </source>
</evidence>
<dbReference type="Gene3D" id="2.60.120.260">
    <property type="entry name" value="Galactose-binding domain-like"/>
    <property type="match status" value="1"/>
</dbReference>
<gene>
    <name evidence="5" type="ordered locus">CJA_0948</name>
</gene>
<keyword evidence="1" id="KW-0677">Repeat</keyword>
<keyword evidence="3" id="KW-0472">Membrane</keyword>
<dbReference type="RefSeq" id="WP_012486596.1">
    <property type="nucleotide sequence ID" value="NC_010995.1"/>
</dbReference>
<organism evidence="5 6">
    <name type="scientific">Cellvibrio japonicus (strain Ueda107)</name>
    <name type="common">Pseudomonas fluorescens subsp. cellulosa</name>
    <dbReference type="NCBI Taxonomy" id="498211"/>
    <lineage>
        <taxon>Bacteria</taxon>
        <taxon>Pseudomonadati</taxon>
        <taxon>Pseudomonadota</taxon>
        <taxon>Gammaproteobacteria</taxon>
        <taxon>Cellvibrionales</taxon>
        <taxon>Cellvibrionaceae</taxon>
        <taxon>Cellvibrio</taxon>
    </lineage>
</organism>
<dbReference type="InterPro" id="IPR050708">
    <property type="entry name" value="T6SS_VgrG/RHS"/>
</dbReference>
<dbReference type="InterPro" id="IPR022385">
    <property type="entry name" value="Rhs_assc_core"/>
</dbReference>